<comment type="caution">
    <text evidence="1">The sequence shown here is derived from an EMBL/GenBank/DDBJ whole genome shotgun (WGS) entry which is preliminary data.</text>
</comment>
<keyword evidence="2" id="KW-1185">Reference proteome</keyword>
<organism evidence="1 2">
    <name type="scientific">Parasedimentitalea huanghaiensis</name>
    <dbReference type="NCBI Taxonomy" id="2682100"/>
    <lineage>
        <taxon>Bacteria</taxon>
        <taxon>Pseudomonadati</taxon>
        <taxon>Pseudomonadota</taxon>
        <taxon>Alphaproteobacteria</taxon>
        <taxon>Rhodobacterales</taxon>
        <taxon>Paracoccaceae</taxon>
        <taxon>Parasedimentitalea</taxon>
    </lineage>
</organism>
<reference evidence="1 2" key="1">
    <citation type="submission" date="2019-12" db="EMBL/GenBank/DDBJ databases">
        <authorList>
            <person name="Zhang Y.-J."/>
        </authorList>
    </citation>
    <scope>NUCLEOTIDE SEQUENCE [LARGE SCALE GENOMIC DNA]</scope>
    <source>
        <strain evidence="1 2">CY05</strain>
    </source>
</reference>
<sequence>MHTITTQAPKGRARRITTVIALASGFLTFWLSFATTAVAEDSLTTIAAPVERPYPYKILGLQPGDPLEDVLSVYAERSDEAPTSEREVVRVQSPEGNVFEFTYQLFTRIGDVGLNGRLAGVAQDQITARLASDVMEQRPLAIYRSMRQPSEELPEPLELRAQLEELYGPASRVAIAGREMVMLYAWSEDGFITDLDAMGPLIHEETRTSGNRTSTLSTQYEICGTAQHYTNTVDYRFRYPREKEIRPGCIATFTVTHKGEPGMTSISFELVDYELGRLHEQELDRQIVEALIGEEIEASDMDL</sequence>
<evidence type="ECO:0000313" key="1">
    <source>
        <dbReference type="EMBL" id="MVO18589.1"/>
    </source>
</evidence>
<name>A0A6L6WNG5_9RHOB</name>
<dbReference type="Proteomes" id="UP000478892">
    <property type="component" value="Unassembled WGS sequence"/>
</dbReference>
<gene>
    <name evidence="1" type="ORF">GO984_22525</name>
</gene>
<evidence type="ECO:0000313" key="2">
    <source>
        <dbReference type="Proteomes" id="UP000478892"/>
    </source>
</evidence>
<dbReference type="EMBL" id="WQLV01000026">
    <property type="protein sequence ID" value="MVO18589.1"/>
    <property type="molecule type" value="Genomic_DNA"/>
</dbReference>
<accession>A0A6L6WNG5</accession>
<dbReference type="AlphaFoldDB" id="A0A6L6WNG5"/>
<protein>
    <submittedName>
        <fullName evidence="1">Uncharacterized protein</fullName>
    </submittedName>
</protein>
<proteinExistence type="predicted"/>
<dbReference type="RefSeq" id="WP_157024789.1">
    <property type="nucleotide sequence ID" value="NZ_WQLV01000026.1"/>
</dbReference>